<dbReference type="EMBL" id="MN740247">
    <property type="protein sequence ID" value="QHT95877.1"/>
    <property type="molecule type" value="Genomic_DNA"/>
</dbReference>
<name>A0A6C0IVL6_9ZZZZ</name>
<reference evidence="4" key="1">
    <citation type="journal article" date="2020" name="Nature">
        <title>Giant virus diversity and host interactions through global metagenomics.</title>
        <authorList>
            <person name="Schulz F."/>
            <person name="Roux S."/>
            <person name="Paez-Espino D."/>
            <person name="Jungbluth S."/>
            <person name="Walsh D.A."/>
            <person name="Denef V.J."/>
            <person name="McMahon K.D."/>
            <person name="Konstantinidis K.T."/>
            <person name="Eloe-Fadrosh E.A."/>
            <person name="Kyrpides N.C."/>
            <person name="Woyke T."/>
        </authorList>
    </citation>
    <scope>NUCLEOTIDE SEQUENCE</scope>
    <source>
        <strain evidence="4">GVMAG-M-3300024301-20</strain>
    </source>
</reference>
<organism evidence="4">
    <name type="scientific">viral metagenome</name>
    <dbReference type="NCBI Taxonomy" id="1070528"/>
    <lineage>
        <taxon>unclassified sequences</taxon>
        <taxon>metagenomes</taxon>
        <taxon>organismal metagenomes</taxon>
    </lineage>
</organism>
<dbReference type="Gene3D" id="3.10.20.90">
    <property type="entry name" value="Phosphatidylinositol 3-kinase Catalytic Subunit, Chain A, domain 1"/>
    <property type="match status" value="1"/>
</dbReference>
<accession>A0A6C0IVL6</accession>
<keyword evidence="2" id="KW-0472">Membrane</keyword>
<evidence type="ECO:0000256" key="2">
    <source>
        <dbReference type="ARBA" id="ARBA00023136"/>
    </source>
</evidence>
<sequence>MVVGKFKSKHSLDHRLSESMRIREKYPDRIPIICEKINRADVPDIDKEKYLVPNDLTVGQFIYVIRKRIKLPAEAAIYLFICGSIPPTSSLISNLYEGFKDEDGFLYVSYSKENTFGSTFEKVDPNTLFLF</sequence>
<dbReference type="Pfam" id="PF02991">
    <property type="entry name" value="ATG8"/>
    <property type="match status" value="1"/>
</dbReference>
<proteinExistence type="predicted"/>
<keyword evidence="3" id="KW-0449">Lipoprotein</keyword>
<protein>
    <recommendedName>
        <fullName evidence="5">Autophagy-related protein</fullName>
    </recommendedName>
</protein>
<dbReference type="AlphaFoldDB" id="A0A6C0IVL6"/>
<evidence type="ECO:0008006" key="5">
    <source>
        <dbReference type="Google" id="ProtNLM"/>
    </source>
</evidence>
<dbReference type="SUPFAM" id="SSF54236">
    <property type="entry name" value="Ubiquitin-like"/>
    <property type="match status" value="1"/>
</dbReference>
<evidence type="ECO:0000256" key="1">
    <source>
        <dbReference type="ARBA" id="ARBA00004370"/>
    </source>
</evidence>
<dbReference type="PANTHER" id="PTHR10969">
    <property type="entry name" value="MICROTUBULE-ASSOCIATED PROTEINS 1A/1B LIGHT CHAIN 3-RELATED"/>
    <property type="match status" value="1"/>
</dbReference>
<evidence type="ECO:0000256" key="3">
    <source>
        <dbReference type="ARBA" id="ARBA00023288"/>
    </source>
</evidence>
<comment type="subcellular location">
    <subcellularLocation>
        <location evidence="1">Membrane</location>
    </subcellularLocation>
</comment>
<dbReference type="GO" id="GO:0016020">
    <property type="term" value="C:membrane"/>
    <property type="evidence" value="ECO:0007669"/>
    <property type="project" value="UniProtKB-SubCell"/>
</dbReference>
<dbReference type="InterPro" id="IPR004241">
    <property type="entry name" value="Atg8-like"/>
</dbReference>
<evidence type="ECO:0000313" key="4">
    <source>
        <dbReference type="EMBL" id="QHT95877.1"/>
    </source>
</evidence>
<dbReference type="InterPro" id="IPR029071">
    <property type="entry name" value="Ubiquitin-like_domsf"/>
</dbReference>